<dbReference type="Pfam" id="PF00789">
    <property type="entry name" value="UBX"/>
    <property type="match status" value="1"/>
</dbReference>
<keyword evidence="10" id="KW-0539">Nucleus</keyword>
<dbReference type="PROSITE" id="PS50957">
    <property type="entry name" value="JOSEPHIN"/>
    <property type="match status" value="1"/>
</dbReference>
<dbReference type="Gene3D" id="3.90.70.40">
    <property type="match status" value="1"/>
</dbReference>
<dbReference type="GO" id="GO:0006508">
    <property type="term" value="P:proteolysis"/>
    <property type="evidence" value="ECO:0007669"/>
    <property type="project" value="UniProtKB-KW"/>
</dbReference>
<keyword evidence="5" id="KW-0833">Ubl conjugation pathway</keyword>
<dbReference type="AlphaFoldDB" id="A0A1D3D4S3"/>
<dbReference type="Gene3D" id="1.10.287.10">
    <property type="entry name" value="S15/NS1, RNA-binding"/>
    <property type="match status" value="1"/>
</dbReference>
<accession>A0A1D3D4S3</accession>
<dbReference type="PROSITE" id="PS50033">
    <property type="entry name" value="UBX"/>
    <property type="match status" value="1"/>
</dbReference>
<dbReference type="GO" id="GO:0016579">
    <property type="term" value="P:protein deubiquitination"/>
    <property type="evidence" value="ECO:0007669"/>
    <property type="project" value="InterPro"/>
</dbReference>
<feature type="active site" evidence="11">
    <location>
        <position position="138"/>
    </location>
</feature>
<name>A0A1D3D4S3_9EIME</name>
<protein>
    <recommendedName>
        <fullName evidence="3">ubiquitinyl hydrolase 1</fullName>
        <ecNumber evidence="3">3.4.19.12</ecNumber>
    </recommendedName>
</protein>
<feature type="domain" description="UBX" evidence="12">
    <location>
        <begin position="297"/>
        <end position="358"/>
    </location>
</feature>
<comment type="catalytic activity">
    <reaction evidence="1">
        <text>Thiol-dependent hydrolysis of ester, thioester, amide, peptide and isopeptide bonds formed by the C-terminal Gly of ubiquitin (a 76-residue protein attached to proteins as an intracellular targeting signal).</text>
        <dbReference type="EC" id="3.4.19.12"/>
    </reaction>
</comment>
<keyword evidence="6 11" id="KW-0378">Hydrolase</keyword>
<dbReference type="InterPro" id="IPR033865">
    <property type="entry name" value="Ataxin-3"/>
</dbReference>
<dbReference type="FunCoup" id="A0A1D3D4S3">
    <property type="interactions" value="29"/>
</dbReference>
<dbReference type="EC" id="3.4.19.12" evidence="3"/>
<evidence type="ECO:0000259" key="12">
    <source>
        <dbReference type="PROSITE" id="PS50033"/>
    </source>
</evidence>
<gene>
    <name evidence="14" type="ORF">cyc_07813</name>
</gene>
<evidence type="ECO:0000256" key="10">
    <source>
        <dbReference type="ARBA" id="ARBA00023242"/>
    </source>
</evidence>
<comment type="caution">
    <text evidence="14">The sequence shown here is derived from an EMBL/GenBank/DDBJ whole genome shotgun (WGS) entry which is preliminary data.</text>
</comment>
<evidence type="ECO:0000256" key="5">
    <source>
        <dbReference type="ARBA" id="ARBA00022786"/>
    </source>
</evidence>
<dbReference type="PRINTS" id="PR01233">
    <property type="entry name" value="JOSEPHIN"/>
</dbReference>
<dbReference type="SUPFAM" id="SSF54236">
    <property type="entry name" value="Ubiquitin-like"/>
    <property type="match status" value="1"/>
</dbReference>
<dbReference type="SMART" id="SM01246">
    <property type="entry name" value="Josephin"/>
    <property type="match status" value="1"/>
</dbReference>
<dbReference type="EMBL" id="JROU02000737">
    <property type="protein sequence ID" value="OEH78438.1"/>
    <property type="molecule type" value="Genomic_DNA"/>
</dbReference>
<dbReference type="InterPro" id="IPR001012">
    <property type="entry name" value="UBX_dom"/>
</dbReference>
<keyword evidence="7" id="KW-0788">Thiol protease</keyword>
<keyword evidence="4" id="KW-0645">Protease</keyword>
<evidence type="ECO:0000256" key="2">
    <source>
        <dbReference type="ARBA" id="ARBA00004123"/>
    </source>
</evidence>
<evidence type="ECO:0000256" key="9">
    <source>
        <dbReference type="ARBA" id="ARBA00023163"/>
    </source>
</evidence>
<dbReference type="Gene3D" id="3.10.20.90">
    <property type="entry name" value="Phosphatidylinositol 3-kinase Catalytic Subunit, Chain A, domain 1"/>
    <property type="match status" value="1"/>
</dbReference>
<evidence type="ECO:0000256" key="8">
    <source>
        <dbReference type="ARBA" id="ARBA00023015"/>
    </source>
</evidence>
<sequence>MAGRQRGQLVYWEKQGADRMCALHCLNSVLQGPYFTESELSAIGLELDKKERQLMAEGGVQSEDYQAFLAEGSGNVAADGYFNVSVLIECLRRKRIHCICQKDVGEHEEPGIDFGYILNHADHWLALRRVHGMWYNLDSMKPAPTVISTFHLAAFLSSLTGQGYTVFVVRPEVGDLPAPGVMQTRSNNQFYLTQKEIDERHKQAAEQAVKDAEDAQRVASGLNNTSGNTFLAKVPRGKEPHVWPEGQGYRLNNAGSLSQPTGTEDTLEDPELQEAIRLSMECYRKEFAKPTEEPSIDEDGVKTIFVRTPSGKRLSRRFREDDTLKQVCNWIVSESHDLEGVQPLSSLSSFSLVQTFPR</sequence>
<comment type="subcellular location">
    <subcellularLocation>
        <location evidence="2">Nucleus</location>
    </subcellularLocation>
</comment>
<dbReference type="VEuPathDB" id="ToxoDB:LOC34623696"/>
<dbReference type="InterPro" id="IPR006155">
    <property type="entry name" value="Josephin"/>
</dbReference>
<keyword evidence="9" id="KW-0804">Transcription</keyword>
<dbReference type="PANTHER" id="PTHR14159">
    <property type="entry name" value="ATAXIN-3-RELATED"/>
    <property type="match status" value="1"/>
</dbReference>
<evidence type="ECO:0000259" key="13">
    <source>
        <dbReference type="PROSITE" id="PS50957"/>
    </source>
</evidence>
<evidence type="ECO:0000256" key="3">
    <source>
        <dbReference type="ARBA" id="ARBA00012759"/>
    </source>
</evidence>
<keyword evidence="8" id="KW-0805">Transcription regulation</keyword>
<evidence type="ECO:0000256" key="4">
    <source>
        <dbReference type="ARBA" id="ARBA00022670"/>
    </source>
</evidence>
<dbReference type="PANTHER" id="PTHR14159:SF0">
    <property type="entry name" value="ATAXIN-3-RELATED"/>
    <property type="match status" value="1"/>
</dbReference>
<dbReference type="GO" id="GO:0004843">
    <property type="term" value="F:cysteine-type deubiquitinase activity"/>
    <property type="evidence" value="ECO:0007669"/>
    <property type="project" value="UniProtKB-EC"/>
</dbReference>
<evidence type="ECO:0000256" key="6">
    <source>
        <dbReference type="ARBA" id="ARBA00022801"/>
    </source>
</evidence>
<dbReference type="InParanoid" id="A0A1D3D4S3"/>
<feature type="active site" evidence="11">
    <location>
        <position position="21"/>
    </location>
</feature>
<evidence type="ECO:0000256" key="7">
    <source>
        <dbReference type="ARBA" id="ARBA00022807"/>
    </source>
</evidence>
<evidence type="ECO:0000256" key="11">
    <source>
        <dbReference type="PROSITE-ProRule" id="PRU00331"/>
    </source>
</evidence>
<evidence type="ECO:0000313" key="14">
    <source>
        <dbReference type="EMBL" id="OEH78438.1"/>
    </source>
</evidence>
<dbReference type="InterPro" id="IPR029071">
    <property type="entry name" value="Ubiquitin-like_domsf"/>
</dbReference>
<dbReference type="GO" id="GO:0005634">
    <property type="term" value="C:nucleus"/>
    <property type="evidence" value="ECO:0007669"/>
    <property type="project" value="UniProtKB-SubCell"/>
</dbReference>
<evidence type="ECO:0000313" key="15">
    <source>
        <dbReference type="Proteomes" id="UP000095192"/>
    </source>
</evidence>
<reference evidence="14 15" key="1">
    <citation type="journal article" date="2016" name="BMC Genomics">
        <title>Comparative genomics reveals Cyclospora cayetanensis possesses coccidia-like metabolism and invasion components but unique surface antigens.</title>
        <authorList>
            <person name="Liu S."/>
            <person name="Wang L."/>
            <person name="Zheng H."/>
            <person name="Xu Z."/>
            <person name="Roellig D.M."/>
            <person name="Li N."/>
            <person name="Frace M.A."/>
            <person name="Tang K."/>
            <person name="Arrowood M.J."/>
            <person name="Moss D.M."/>
            <person name="Zhang L."/>
            <person name="Feng Y."/>
            <person name="Xiao L."/>
        </authorList>
    </citation>
    <scope>NUCLEOTIDE SEQUENCE [LARGE SCALE GENOMIC DNA]</scope>
    <source>
        <strain evidence="14 15">CHN_HEN01</strain>
    </source>
</reference>
<dbReference type="Pfam" id="PF02099">
    <property type="entry name" value="Josephin"/>
    <property type="match status" value="1"/>
</dbReference>
<dbReference type="VEuPathDB" id="ToxoDB:cyc_07813"/>
<proteinExistence type="predicted"/>
<feature type="active site" evidence="11">
    <location>
        <position position="123"/>
    </location>
</feature>
<feature type="domain" description="Josephin" evidence="13">
    <location>
        <begin position="8"/>
        <end position="184"/>
    </location>
</feature>
<keyword evidence="15" id="KW-1185">Reference proteome</keyword>
<organism evidence="14 15">
    <name type="scientific">Cyclospora cayetanensis</name>
    <dbReference type="NCBI Taxonomy" id="88456"/>
    <lineage>
        <taxon>Eukaryota</taxon>
        <taxon>Sar</taxon>
        <taxon>Alveolata</taxon>
        <taxon>Apicomplexa</taxon>
        <taxon>Conoidasida</taxon>
        <taxon>Coccidia</taxon>
        <taxon>Eucoccidiorida</taxon>
        <taxon>Eimeriorina</taxon>
        <taxon>Eimeriidae</taxon>
        <taxon>Cyclospora</taxon>
    </lineage>
</organism>
<dbReference type="Proteomes" id="UP000095192">
    <property type="component" value="Unassembled WGS sequence"/>
</dbReference>
<evidence type="ECO:0000256" key="1">
    <source>
        <dbReference type="ARBA" id="ARBA00000707"/>
    </source>
</evidence>